<reference evidence="1 2" key="1">
    <citation type="submission" date="2024-05" db="EMBL/GenBank/DDBJ databases">
        <authorList>
            <person name="Liu Q."/>
            <person name="Xin Y.-H."/>
        </authorList>
    </citation>
    <scope>NUCLEOTIDE SEQUENCE [LARGE SCALE GENOMIC DNA]</scope>
    <source>
        <strain evidence="1 2">CGMCC 1.10181</strain>
    </source>
</reference>
<accession>A0ABU9Y3A3</accession>
<dbReference type="Proteomes" id="UP001419910">
    <property type="component" value="Unassembled WGS sequence"/>
</dbReference>
<dbReference type="RefSeq" id="WP_343889035.1">
    <property type="nucleotide sequence ID" value="NZ_BAAAEH010000016.1"/>
</dbReference>
<comment type="caution">
    <text evidence="1">The sequence shown here is derived from an EMBL/GenBank/DDBJ whole genome shotgun (WGS) entry which is preliminary data.</text>
</comment>
<dbReference type="EMBL" id="JBDIME010000008">
    <property type="protein sequence ID" value="MEN2790289.1"/>
    <property type="molecule type" value="Genomic_DNA"/>
</dbReference>
<evidence type="ECO:0000313" key="1">
    <source>
        <dbReference type="EMBL" id="MEN2790289.1"/>
    </source>
</evidence>
<name>A0ABU9Y3A3_9SPHN</name>
<sequence length="53" mass="5644">MSGDDRRADPVPATLRQALPLLPTIPWTIGVLPLLYLGQPSPLLPTHVDAGDS</sequence>
<organism evidence="1 2">
    <name type="scientific">Sphingomonas oligophenolica</name>
    <dbReference type="NCBI Taxonomy" id="301154"/>
    <lineage>
        <taxon>Bacteria</taxon>
        <taxon>Pseudomonadati</taxon>
        <taxon>Pseudomonadota</taxon>
        <taxon>Alphaproteobacteria</taxon>
        <taxon>Sphingomonadales</taxon>
        <taxon>Sphingomonadaceae</taxon>
        <taxon>Sphingomonas</taxon>
    </lineage>
</organism>
<proteinExistence type="predicted"/>
<evidence type="ECO:0000313" key="2">
    <source>
        <dbReference type="Proteomes" id="UP001419910"/>
    </source>
</evidence>
<keyword evidence="2" id="KW-1185">Reference proteome</keyword>
<gene>
    <name evidence="1" type="ORF">ABC974_11680</name>
</gene>
<protein>
    <submittedName>
        <fullName evidence="1">Uncharacterized protein</fullName>
    </submittedName>
</protein>